<name>A0A315XX09_RUMFL</name>
<dbReference type="CDD" id="cd14256">
    <property type="entry name" value="Dockerin_I"/>
    <property type="match status" value="1"/>
</dbReference>
<feature type="signal peptide" evidence="1">
    <location>
        <begin position="1"/>
        <end position="27"/>
    </location>
</feature>
<dbReference type="GO" id="GO:0004553">
    <property type="term" value="F:hydrolase activity, hydrolyzing O-glycosyl compounds"/>
    <property type="evidence" value="ECO:0007669"/>
    <property type="project" value="InterPro"/>
</dbReference>
<evidence type="ECO:0000256" key="1">
    <source>
        <dbReference type="SAM" id="SignalP"/>
    </source>
</evidence>
<keyword evidence="1" id="KW-0732">Signal</keyword>
<comment type="caution">
    <text evidence="3">The sequence shown here is derived from an EMBL/GenBank/DDBJ whole genome shotgun (WGS) entry which is preliminary data.</text>
</comment>
<dbReference type="SUPFAM" id="SSF63446">
    <property type="entry name" value="Type I dockerin domain"/>
    <property type="match status" value="1"/>
</dbReference>
<dbReference type="PROSITE" id="PS51766">
    <property type="entry name" value="DOCKERIN"/>
    <property type="match status" value="1"/>
</dbReference>
<dbReference type="InterPro" id="IPR036439">
    <property type="entry name" value="Dockerin_dom_sf"/>
</dbReference>
<proteinExistence type="predicted"/>
<accession>A0A315XX09</accession>
<feature type="domain" description="Dockerin" evidence="2">
    <location>
        <begin position="620"/>
        <end position="683"/>
    </location>
</feature>
<dbReference type="InterPro" id="IPR014867">
    <property type="entry name" value="Spore_coat_CotH_CotH2/3/7"/>
</dbReference>
<dbReference type="AlphaFoldDB" id="A0A315XX09"/>
<gene>
    <name evidence="3" type="ORF">IE37_02190</name>
</gene>
<dbReference type="EMBL" id="QGDI01000008">
    <property type="protein sequence ID" value="PWJ11925.1"/>
    <property type="molecule type" value="Genomic_DNA"/>
</dbReference>
<feature type="chain" id="PRO_5016422765" evidence="1">
    <location>
        <begin position="28"/>
        <end position="683"/>
    </location>
</feature>
<dbReference type="Gene3D" id="1.10.1330.10">
    <property type="entry name" value="Dockerin domain"/>
    <property type="match status" value="1"/>
</dbReference>
<evidence type="ECO:0000259" key="2">
    <source>
        <dbReference type="PROSITE" id="PS51766"/>
    </source>
</evidence>
<dbReference type="RefSeq" id="WP_146198178.1">
    <property type="nucleotide sequence ID" value="NZ_QGDI01000008.1"/>
</dbReference>
<dbReference type="GO" id="GO:0000272">
    <property type="term" value="P:polysaccharide catabolic process"/>
    <property type="evidence" value="ECO:0007669"/>
    <property type="project" value="InterPro"/>
</dbReference>
<organism evidence="3 4">
    <name type="scientific">Ruminococcus flavefaciens</name>
    <dbReference type="NCBI Taxonomy" id="1265"/>
    <lineage>
        <taxon>Bacteria</taxon>
        <taxon>Bacillati</taxon>
        <taxon>Bacillota</taxon>
        <taxon>Clostridia</taxon>
        <taxon>Eubacteriales</taxon>
        <taxon>Oscillospiraceae</taxon>
        <taxon>Ruminococcus</taxon>
    </lineage>
</organism>
<evidence type="ECO:0000313" key="3">
    <source>
        <dbReference type="EMBL" id="PWJ11925.1"/>
    </source>
</evidence>
<protein>
    <submittedName>
        <fullName evidence="3">CotH protein</fullName>
    </submittedName>
</protein>
<dbReference type="Pfam" id="PF08757">
    <property type="entry name" value="CotH"/>
    <property type="match status" value="1"/>
</dbReference>
<reference evidence="3 4" key="1">
    <citation type="submission" date="2018-05" db="EMBL/GenBank/DDBJ databases">
        <title>The Hungate 1000. A catalogue of reference genomes from the rumen microbiome.</title>
        <authorList>
            <person name="Kelly W."/>
        </authorList>
    </citation>
    <scope>NUCLEOTIDE SEQUENCE [LARGE SCALE GENOMIC DNA]</scope>
    <source>
        <strain evidence="3 4">SAb67</strain>
    </source>
</reference>
<dbReference type="InterPro" id="IPR002105">
    <property type="entry name" value="Dockerin_1_rpt"/>
</dbReference>
<dbReference type="Proteomes" id="UP000245720">
    <property type="component" value="Unassembled WGS sequence"/>
</dbReference>
<dbReference type="OrthoDB" id="9803752at2"/>
<evidence type="ECO:0000313" key="4">
    <source>
        <dbReference type="Proteomes" id="UP000245720"/>
    </source>
</evidence>
<dbReference type="Pfam" id="PF00404">
    <property type="entry name" value="Dockerin_1"/>
    <property type="match status" value="1"/>
</dbReference>
<sequence>MKLKTRLLSIALSVTALFAQCGLNAFAESPLTFERTEDIIYTDGTAAESIMRPKVGEAELKYSDIPVSSFQVGNLLPDRESDKEYTDWWYSEWDDCRYVFLPSTADRSDLVITYSADGSLCLNGQEISTGESTDILGSADTFDITVGGKDCGRLKIMQSNLGCIFLTTTHGNTDALDSVRFIDESADALMINADGGTEYEGPIPKFSAHGNSSWDYSKKKPYNIKLPQKENLYGMGKAKKWALLSNYLDHSMLRNKLTEEMCRAAGMEYVMDSVFVDLYAGGSYRGTYQLYERVQIQKNRVNIRDLEEVTEDLNSDDLESCPQVVVGAANANEYMENSYKYYDIPNDPEDITGGYLMQFQLWNRYGFKCKSAFITSRGQAVGIEGPEYASKAQVEYIRGFVQDAEDAIYSDTGFNSKGKHYSDYIDVDSLIAAYLVQEISMNIDGTQTSFYLWKDSDLKGDGKLHFSPAWDFDLSYNNFITSRFNSDGKIGYSSRYDNLFAAYFPISGYDVSGRPTVGVSWVGQLFKDAGFTRQVAEVYSQRFEPFLRSLTEGEEPYLMKMAEDICPSAEMSNARWHTYGGSKYCVFGGSSGATFIESADIVRKFILNRNNWLTELWEPYTHLKGDVNADDKFDIADVVLFQKWLLKSKDTKLPLWQAADIYDDGQLDIFDLTLMKKELIRLS</sequence>
<dbReference type="InterPro" id="IPR016134">
    <property type="entry name" value="Dockerin_dom"/>
</dbReference>